<evidence type="ECO:0000256" key="2">
    <source>
        <dbReference type="ARBA" id="ARBA00022679"/>
    </source>
</evidence>
<dbReference type="CDD" id="cd05398">
    <property type="entry name" value="NT_ClassII-CCAase"/>
    <property type="match status" value="1"/>
</dbReference>
<keyword evidence="6" id="KW-0547">Nucleotide-binding</keyword>
<keyword evidence="3" id="KW-0819">tRNA processing</keyword>
<dbReference type="SUPFAM" id="SSF81301">
    <property type="entry name" value="Nucleotidyltransferase"/>
    <property type="match status" value="1"/>
</dbReference>
<keyword evidence="14" id="KW-1185">Reference proteome</keyword>
<evidence type="ECO:0000256" key="3">
    <source>
        <dbReference type="ARBA" id="ARBA00022694"/>
    </source>
</evidence>
<keyword evidence="7" id="KW-0460">Magnesium</keyword>
<evidence type="ECO:0000259" key="12">
    <source>
        <dbReference type="Pfam" id="PF13735"/>
    </source>
</evidence>
<comment type="cofactor">
    <cofactor evidence="1">
        <name>Mg(2+)</name>
        <dbReference type="ChEBI" id="CHEBI:18420"/>
    </cofactor>
</comment>
<feature type="domain" description="tRNA nucleotidyltransferase/poly(A) polymerase RNA and SrmB- binding" evidence="11">
    <location>
        <begin position="173"/>
        <end position="227"/>
    </location>
</feature>
<dbReference type="InterPro" id="IPR002646">
    <property type="entry name" value="PolA_pol_head_dom"/>
</dbReference>
<dbReference type="Gene3D" id="1.10.246.80">
    <property type="match status" value="1"/>
</dbReference>
<dbReference type="SUPFAM" id="SSF81891">
    <property type="entry name" value="Poly A polymerase C-terminal region-like"/>
    <property type="match status" value="1"/>
</dbReference>
<evidence type="ECO:0000259" key="11">
    <source>
        <dbReference type="Pfam" id="PF12627"/>
    </source>
</evidence>
<reference evidence="13 14" key="1">
    <citation type="submission" date="2023-08" db="EMBL/GenBank/DDBJ databases">
        <authorList>
            <person name="Park J.-S."/>
        </authorList>
    </citation>
    <scope>NUCLEOTIDE SEQUENCE [LARGE SCALE GENOMIC DNA]</scope>
    <source>
        <strain evidence="13 14">2205SS18-9</strain>
    </source>
</reference>
<proteinExistence type="inferred from homology"/>
<dbReference type="PANTHER" id="PTHR46173:SF1">
    <property type="entry name" value="CCA TRNA NUCLEOTIDYLTRANSFERASE 1, MITOCHONDRIAL"/>
    <property type="match status" value="1"/>
</dbReference>
<evidence type="ECO:0000256" key="1">
    <source>
        <dbReference type="ARBA" id="ARBA00001946"/>
    </source>
</evidence>
<evidence type="ECO:0000256" key="6">
    <source>
        <dbReference type="ARBA" id="ARBA00022741"/>
    </source>
</evidence>
<evidence type="ECO:0000256" key="4">
    <source>
        <dbReference type="ARBA" id="ARBA00022695"/>
    </source>
</evidence>
<dbReference type="Gene3D" id="1.10.3090.10">
    <property type="entry name" value="cca-adding enzyme, domain 2"/>
    <property type="match status" value="1"/>
</dbReference>
<organism evidence="13 14">
    <name type="scientific">Chengkuizengella axinellae</name>
    <dbReference type="NCBI Taxonomy" id="3064388"/>
    <lineage>
        <taxon>Bacteria</taxon>
        <taxon>Bacillati</taxon>
        <taxon>Bacillota</taxon>
        <taxon>Bacilli</taxon>
        <taxon>Bacillales</taxon>
        <taxon>Paenibacillaceae</taxon>
        <taxon>Chengkuizengella</taxon>
    </lineage>
</organism>
<dbReference type="InterPro" id="IPR032828">
    <property type="entry name" value="PolyA_RNA-bd"/>
</dbReference>
<dbReference type="NCBIfam" id="NF009814">
    <property type="entry name" value="PRK13299.1"/>
    <property type="match status" value="1"/>
</dbReference>
<protein>
    <submittedName>
        <fullName evidence="13">CCA tRNA nucleotidyltransferase</fullName>
        <ecNumber evidence="13">2.7.7.72</ecNumber>
    </submittedName>
</protein>
<keyword evidence="2 9" id="KW-0808">Transferase</keyword>
<evidence type="ECO:0000256" key="9">
    <source>
        <dbReference type="RuleBase" id="RU003953"/>
    </source>
</evidence>
<dbReference type="InterPro" id="IPR043519">
    <property type="entry name" value="NT_sf"/>
</dbReference>
<dbReference type="GO" id="GO:0004810">
    <property type="term" value="F:CCA tRNA nucleotidyltransferase activity"/>
    <property type="evidence" value="ECO:0007669"/>
    <property type="project" value="UniProtKB-EC"/>
</dbReference>
<feature type="domain" description="CCA-adding enzyme C-terminal" evidence="12">
    <location>
        <begin position="256"/>
        <end position="417"/>
    </location>
</feature>
<evidence type="ECO:0000259" key="10">
    <source>
        <dbReference type="Pfam" id="PF01743"/>
    </source>
</evidence>
<dbReference type="InterPro" id="IPR050264">
    <property type="entry name" value="Bact_CCA-adding_enz_type3_sf"/>
</dbReference>
<dbReference type="RefSeq" id="WP_305991133.1">
    <property type="nucleotide sequence ID" value="NZ_JAVAMP010000002.1"/>
</dbReference>
<keyword evidence="8 9" id="KW-0694">RNA-binding</keyword>
<accession>A0ABT9IWT8</accession>
<comment type="caution">
    <text evidence="13">The sequence shown here is derived from an EMBL/GenBank/DDBJ whole genome shotgun (WGS) entry which is preliminary data.</text>
</comment>
<keyword evidence="5" id="KW-0479">Metal-binding</keyword>
<dbReference type="PANTHER" id="PTHR46173">
    <property type="entry name" value="CCA TRNA NUCLEOTIDYLTRANSFERASE 1, MITOCHONDRIAL"/>
    <property type="match status" value="1"/>
</dbReference>
<evidence type="ECO:0000256" key="8">
    <source>
        <dbReference type="ARBA" id="ARBA00022884"/>
    </source>
</evidence>
<dbReference type="EMBL" id="JAVAMP010000002">
    <property type="protein sequence ID" value="MDP5273834.1"/>
    <property type="molecule type" value="Genomic_DNA"/>
</dbReference>
<dbReference type="Pfam" id="PF13735">
    <property type="entry name" value="tRNA_NucTran2_2"/>
    <property type="match status" value="1"/>
</dbReference>
<dbReference type="Gene3D" id="3.30.460.10">
    <property type="entry name" value="Beta Polymerase, domain 2"/>
    <property type="match status" value="1"/>
</dbReference>
<evidence type="ECO:0000256" key="5">
    <source>
        <dbReference type="ARBA" id="ARBA00022723"/>
    </source>
</evidence>
<dbReference type="Proteomes" id="UP001231941">
    <property type="component" value="Unassembled WGS sequence"/>
</dbReference>
<evidence type="ECO:0000313" key="13">
    <source>
        <dbReference type="EMBL" id="MDP5273834.1"/>
    </source>
</evidence>
<dbReference type="Pfam" id="PF01743">
    <property type="entry name" value="PolyA_pol"/>
    <property type="match status" value="1"/>
</dbReference>
<gene>
    <name evidence="13" type="ORF">Q5Y73_06940</name>
</gene>
<evidence type="ECO:0000256" key="7">
    <source>
        <dbReference type="ARBA" id="ARBA00022842"/>
    </source>
</evidence>
<dbReference type="Pfam" id="PF12627">
    <property type="entry name" value="PolyA_pol_RNAbd"/>
    <property type="match status" value="1"/>
</dbReference>
<evidence type="ECO:0000313" key="14">
    <source>
        <dbReference type="Proteomes" id="UP001231941"/>
    </source>
</evidence>
<comment type="similarity">
    <text evidence="9">Belongs to the tRNA nucleotidyltransferase/poly(A) polymerase family.</text>
</comment>
<feature type="domain" description="Poly A polymerase head" evidence="10">
    <location>
        <begin position="25"/>
        <end position="144"/>
    </location>
</feature>
<name>A0ABT9IWT8_9BACL</name>
<dbReference type="EC" id="2.7.7.72" evidence="13"/>
<sequence length="430" mass="49914">MIDIKLMVKEASEVIHILEKQGYEAYFVGGYVRDKLLNRNIKDIDITTSAYPSNVMDIFTHTVPTGLQHGTVTVVKENYHFEVTTFRTESQYEDFRRPKEVQFVGNLVDDLERRDFTMNAMALDVKGTLIDPFGGKKDLNSNILKCVGDPKLRFSEDALRMMRAIRFAAEYDLQIEKGTWDALVLHRQAIKHVAMERVTAELDKMIDGADPNRGIQLLIDSELMEYTKEHLQIHKRNWSALSNHRGLNIFQYIEDANIRWTLLFMMLKIETDQMKALLKKLKFPNKKNLSIHTIFQARDWLNERTYLEINWKQAVILYGEDTVKNIYTFLESIADDYSLLELLSFKMSKADFEQILQKGLGWLEDIQIKKINELAIKGNDISSLKTEPGPWIRAVLDQLLTEVALNQLANKHEELLNRAIQIVRGMNENE</sequence>
<keyword evidence="4 13" id="KW-0548">Nucleotidyltransferase</keyword>
<dbReference type="InterPro" id="IPR032810">
    <property type="entry name" value="CCA-adding_enz_C"/>
</dbReference>